<dbReference type="InterPro" id="IPR052337">
    <property type="entry name" value="SAT4-like"/>
</dbReference>
<dbReference type="PANTHER" id="PTHR33048:SF129">
    <property type="entry name" value="INTEGRAL MEMBRANE PROTEIN-RELATED"/>
    <property type="match status" value="1"/>
</dbReference>
<evidence type="ECO:0000256" key="3">
    <source>
        <dbReference type="ARBA" id="ARBA00022989"/>
    </source>
</evidence>
<comment type="subcellular location">
    <subcellularLocation>
        <location evidence="1">Membrane</location>
        <topology evidence="1">Multi-pass membrane protein</topology>
    </subcellularLocation>
</comment>
<evidence type="ECO:0000256" key="4">
    <source>
        <dbReference type="ARBA" id="ARBA00023136"/>
    </source>
</evidence>
<accession>A0A1Y1ZT74</accession>
<dbReference type="PANTHER" id="PTHR33048">
    <property type="entry name" value="PTH11-LIKE INTEGRAL MEMBRANE PROTEIN (AFU_ORTHOLOGUE AFUA_5G11245)"/>
    <property type="match status" value="1"/>
</dbReference>
<evidence type="ECO:0000313" key="9">
    <source>
        <dbReference type="Proteomes" id="UP000193144"/>
    </source>
</evidence>
<feature type="transmembrane region" description="Helical" evidence="6">
    <location>
        <begin position="111"/>
        <end position="133"/>
    </location>
</feature>
<organism evidence="8 9">
    <name type="scientific">Clohesyomyces aquaticus</name>
    <dbReference type="NCBI Taxonomy" id="1231657"/>
    <lineage>
        <taxon>Eukaryota</taxon>
        <taxon>Fungi</taxon>
        <taxon>Dikarya</taxon>
        <taxon>Ascomycota</taxon>
        <taxon>Pezizomycotina</taxon>
        <taxon>Dothideomycetes</taxon>
        <taxon>Pleosporomycetidae</taxon>
        <taxon>Pleosporales</taxon>
        <taxon>Lindgomycetaceae</taxon>
        <taxon>Clohesyomyces</taxon>
    </lineage>
</organism>
<feature type="transmembrane region" description="Helical" evidence="6">
    <location>
        <begin position="233"/>
        <end position="259"/>
    </location>
</feature>
<dbReference type="AlphaFoldDB" id="A0A1Y1ZT74"/>
<evidence type="ECO:0000256" key="5">
    <source>
        <dbReference type="ARBA" id="ARBA00038359"/>
    </source>
</evidence>
<dbReference type="OrthoDB" id="4525788at2759"/>
<evidence type="ECO:0000313" key="8">
    <source>
        <dbReference type="EMBL" id="ORY13247.1"/>
    </source>
</evidence>
<sequence>MAGDFSGLSIETISQWPPLNTADPLRRNWYPAFSIALASLSFVMLAARLSVQCRKIDAPRINLDDVLASAAFMFSVGFTVLSVLGTIRYGFDRHIWDVHSDQYSRAALIEWLTEATFLLSTCLTKISVLSFYRRLDPPCTKAVRRIVYGFMLLTLAYTLAFLLYQSLFCRPLTSYWMLPDRNHLVRGSCASQRLSLPLQGSFSSFSTLYSTIIPFLVLRNLPMAMAQRWGLRITTMAGLAVMGAGIARTYFLACLVNSFNGDATWNGFNVFVCSQLESQLAIICASAPFLLWYLLAEPNVPVTRMAYKQRNDSVITRVSSSLSGQLKRSLHIRQSSNLRPVEISAPQAVEIPEWEFVALRGTPRASSPVDVNSYNLYLAGHFGPPPPPKDSRDLFEQYRREHGMVV</sequence>
<keyword evidence="2 6" id="KW-0812">Transmembrane</keyword>
<proteinExistence type="inferred from homology"/>
<reference evidence="8 9" key="1">
    <citation type="submission" date="2016-07" db="EMBL/GenBank/DDBJ databases">
        <title>Pervasive Adenine N6-methylation of Active Genes in Fungi.</title>
        <authorList>
            <consortium name="DOE Joint Genome Institute"/>
            <person name="Mondo S.J."/>
            <person name="Dannebaum R.O."/>
            <person name="Kuo R.C."/>
            <person name="Labutti K."/>
            <person name="Haridas S."/>
            <person name="Kuo A."/>
            <person name="Salamov A."/>
            <person name="Ahrendt S.R."/>
            <person name="Lipzen A."/>
            <person name="Sullivan W."/>
            <person name="Andreopoulos W.B."/>
            <person name="Clum A."/>
            <person name="Lindquist E."/>
            <person name="Daum C."/>
            <person name="Ramamoorthy G.K."/>
            <person name="Gryganskyi A."/>
            <person name="Culley D."/>
            <person name="Magnuson J.K."/>
            <person name="James T.Y."/>
            <person name="O'Malley M.A."/>
            <person name="Stajich J.E."/>
            <person name="Spatafora J.W."/>
            <person name="Visel A."/>
            <person name="Grigoriev I.V."/>
        </authorList>
    </citation>
    <scope>NUCLEOTIDE SEQUENCE [LARGE SCALE GENOMIC DNA]</scope>
    <source>
        <strain evidence="8 9">CBS 115471</strain>
    </source>
</reference>
<keyword evidence="4 6" id="KW-0472">Membrane</keyword>
<gene>
    <name evidence="8" type="ORF">BCR34DRAFT_272103</name>
</gene>
<dbReference type="InterPro" id="IPR049326">
    <property type="entry name" value="Rhodopsin_dom_fungi"/>
</dbReference>
<feature type="transmembrane region" description="Helical" evidence="6">
    <location>
        <begin position="29"/>
        <end position="47"/>
    </location>
</feature>
<dbReference type="EMBL" id="MCFA01000043">
    <property type="protein sequence ID" value="ORY13247.1"/>
    <property type="molecule type" value="Genomic_DNA"/>
</dbReference>
<evidence type="ECO:0000256" key="2">
    <source>
        <dbReference type="ARBA" id="ARBA00022692"/>
    </source>
</evidence>
<keyword evidence="9" id="KW-1185">Reference proteome</keyword>
<protein>
    <recommendedName>
        <fullName evidence="7">Rhodopsin domain-containing protein</fullName>
    </recommendedName>
</protein>
<dbReference type="STRING" id="1231657.A0A1Y1ZT74"/>
<evidence type="ECO:0000259" key="7">
    <source>
        <dbReference type="Pfam" id="PF20684"/>
    </source>
</evidence>
<comment type="caution">
    <text evidence="8">The sequence shown here is derived from an EMBL/GenBank/DDBJ whole genome shotgun (WGS) entry which is preliminary data.</text>
</comment>
<keyword evidence="3 6" id="KW-1133">Transmembrane helix</keyword>
<feature type="transmembrane region" description="Helical" evidence="6">
    <location>
        <begin position="279"/>
        <end position="296"/>
    </location>
</feature>
<comment type="similarity">
    <text evidence="5">Belongs to the SAT4 family.</text>
</comment>
<dbReference type="Pfam" id="PF20684">
    <property type="entry name" value="Fung_rhodopsin"/>
    <property type="match status" value="1"/>
</dbReference>
<feature type="domain" description="Rhodopsin" evidence="7">
    <location>
        <begin position="54"/>
        <end position="290"/>
    </location>
</feature>
<evidence type="ECO:0000256" key="1">
    <source>
        <dbReference type="ARBA" id="ARBA00004141"/>
    </source>
</evidence>
<feature type="transmembrane region" description="Helical" evidence="6">
    <location>
        <begin position="202"/>
        <end position="221"/>
    </location>
</feature>
<feature type="transmembrane region" description="Helical" evidence="6">
    <location>
        <begin position="67"/>
        <end position="91"/>
    </location>
</feature>
<feature type="transmembrane region" description="Helical" evidence="6">
    <location>
        <begin position="145"/>
        <end position="167"/>
    </location>
</feature>
<name>A0A1Y1ZT74_9PLEO</name>
<evidence type="ECO:0000256" key="6">
    <source>
        <dbReference type="SAM" id="Phobius"/>
    </source>
</evidence>
<dbReference type="GO" id="GO:0016020">
    <property type="term" value="C:membrane"/>
    <property type="evidence" value="ECO:0007669"/>
    <property type="project" value="UniProtKB-SubCell"/>
</dbReference>
<dbReference type="Proteomes" id="UP000193144">
    <property type="component" value="Unassembled WGS sequence"/>
</dbReference>